<accession>A0A813HHB9</accession>
<evidence type="ECO:0000313" key="3">
    <source>
        <dbReference type="Proteomes" id="UP000626109"/>
    </source>
</evidence>
<dbReference type="InterPro" id="IPR003582">
    <property type="entry name" value="ShKT_dom"/>
</dbReference>
<dbReference type="AlphaFoldDB" id="A0A813HHB9"/>
<name>A0A813HHB9_POLGL</name>
<evidence type="ECO:0000259" key="1">
    <source>
        <dbReference type="Pfam" id="PF01549"/>
    </source>
</evidence>
<organism evidence="2 3">
    <name type="scientific">Polarella glacialis</name>
    <name type="common">Dinoflagellate</name>
    <dbReference type="NCBI Taxonomy" id="89957"/>
    <lineage>
        <taxon>Eukaryota</taxon>
        <taxon>Sar</taxon>
        <taxon>Alveolata</taxon>
        <taxon>Dinophyceae</taxon>
        <taxon>Suessiales</taxon>
        <taxon>Suessiaceae</taxon>
        <taxon>Polarella</taxon>
    </lineage>
</organism>
<dbReference type="Pfam" id="PF01549">
    <property type="entry name" value="ShK"/>
    <property type="match status" value="1"/>
</dbReference>
<feature type="non-terminal residue" evidence="2">
    <location>
        <position position="1"/>
    </location>
</feature>
<proteinExistence type="predicted"/>
<comment type="caution">
    <text evidence="2">The sequence shown here is derived from an EMBL/GenBank/DDBJ whole genome shotgun (WGS) entry which is preliminary data.</text>
</comment>
<sequence>MLDSRRSRRKKITTITTTTTTITTTFSEDDGGMSSCADLKHLCEDDDTRDRVRRICPVTCGLCPGLVADRSDVAALLGTLSNRTVALELALDREGQPGSRRLVVDAESWRISRILHQTWKTDELPAKYEALEMGTRKMVG</sequence>
<evidence type="ECO:0000313" key="2">
    <source>
        <dbReference type="EMBL" id="CAE8637815.1"/>
    </source>
</evidence>
<feature type="domain" description="ShKT" evidence="1">
    <location>
        <begin position="33"/>
        <end position="63"/>
    </location>
</feature>
<protein>
    <recommendedName>
        <fullName evidence="1">ShKT domain-containing protein</fullName>
    </recommendedName>
</protein>
<dbReference type="Gene3D" id="1.10.10.1870">
    <property type="entry name" value="ShTK domain-like"/>
    <property type="match status" value="1"/>
</dbReference>
<reference evidence="2" key="1">
    <citation type="submission" date="2021-02" db="EMBL/GenBank/DDBJ databases">
        <authorList>
            <person name="Dougan E. K."/>
            <person name="Rhodes N."/>
            <person name="Thang M."/>
            <person name="Chan C."/>
        </authorList>
    </citation>
    <scope>NUCLEOTIDE SEQUENCE</scope>
</reference>
<gene>
    <name evidence="2" type="ORF">PGLA2088_LOCUS1727</name>
</gene>
<dbReference type="Proteomes" id="UP000626109">
    <property type="component" value="Unassembled WGS sequence"/>
</dbReference>
<dbReference type="EMBL" id="CAJNNW010001369">
    <property type="protein sequence ID" value="CAE8637815.1"/>
    <property type="molecule type" value="Genomic_DNA"/>
</dbReference>